<reference evidence="1 2" key="1">
    <citation type="submission" date="2020-06" db="EMBL/GenBank/DDBJ databases">
        <title>Complete genome of Azosprillum oryzae KACC14407.</title>
        <authorList>
            <person name="Kim M."/>
            <person name="Park Y.-J."/>
            <person name="Shin J.-H."/>
        </authorList>
    </citation>
    <scope>NUCLEOTIDE SEQUENCE [LARGE SCALE GENOMIC DNA]</scope>
    <source>
        <strain evidence="1 2">KACC 14407</strain>
    </source>
</reference>
<gene>
    <name evidence="1" type="ORF">HUE56_21495</name>
</gene>
<evidence type="ECO:0000313" key="1">
    <source>
        <dbReference type="EMBL" id="QKS52923.1"/>
    </source>
</evidence>
<dbReference type="RefSeq" id="WP_149196710.1">
    <property type="nucleotide sequence ID" value="NZ_BSOV01000023.1"/>
</dbReference>
<dbReference type="EMBL" id="CP054619">
    <property type="protein sequence ID" value="QKS52923.1"/>
    <property type="molecule type" value="Genomic_DNA"/>
</dbReference>
<proteinExistence type="predicted"/>
<sequence>MSVLCPSDLYAAAQMGADIVNRTFPENVPDAWYRLFREAGWNPVAVPLSDAEKTEEEAEAAQATEYAQRFEALSQAEYNALRNDGWTFGDPIPDPV</sequence>
<evidence type="ECO:0000313" key="2">
    <source>
        <dbReference type="Proteomes" id="UP000509702"/>
    </source>
</evidence>
<dbReference type="Proteomes" id="UP000509702">
    <property type="component" value="Chromosome"/>
</dbReference>
<name>A0A6N1ANA9_9PROT</name>
<protein>
    <submittedName>
        <fullName evidence="1">Uncharacterized protein</fullName>
    </submittedName>
</protein>
<accession>A0A6N1ANA9</accession>
<keyword evidence="2" id="KW-1185">Reference proteome</keyword>
<dbReference type="KEGG" id="aoz:HUE56_21495"/>
<organism evidence="1 2">
    <name type="scientific">Azospirillum oryzae</name>
    <dbReference type="NCBI Taxonomy" id="286727"/>
    <lineage>
        <taxon>Bacteria</taxon>
        <taxon>Pseudomonadati</taxon>
        <taxon>Pseudomonadota</taxon>
        <taxon>Alphaproteobacteria</taxon>
        <taxon>Rhodospirillales</taxon>
        <taxon>Azospirillaceae</taxon>
        <taxon>Azospirillum</taxon>
    </lineage>
</organism>
<dbReference type="AlphaFoldDB" id="A0A6N1ANA9"/>